<accession>A0A835XGC1</accession>
<protein>
    <submittedName>
        <fullName evidence="1">Uncharacterized protein</fullName>
    </submittedName>
</protein>
<proteinExistence type="predicted"/>
<organism evidence="1 2">
    <name type="scientific">Edaphochlamys debaryana</name>
    <dbReference type="NCBI Taxonomy" id="47281"/>
    <lineage>
        <taxon>Eukaryota</taxon>
        <taxon>Viridiplantae</taxon>
        <taxon>Chlorophyta</taxon>
        <taxon>core chlorophytes</taxon>
        <taxon>Chlorophyceae</taxon>
        <taxon>CS clade</taxon>
        <taxon>Chlamydomonadales</taxon>
        <taxon>Chlamydomonadales incertae sedis</taxon>
        <taxon>Edaphochlamys</taxon>
    </lineage>
</organism>
<evidence type="ECO:0000313" key="1">
    <source>
        <dbReference type="EMBL" id="KAG2484097.1"/>
    </source>
</evidence>
<sequence length="439" mass="47354">MSAIYCSPSPIRLPYPKIGELYGHELQPPTITVIFWTDGKPTKAGWHIVQAAIEAPSAPVDGAVYSVGALVAQWLSGLTEAYLRDAPDAREMGLRALDLVHSLAFILLDAEVTKCSGGSELLRSHLVWLMAGFGKTLRIRLGLEPSDDQRLGRPSELGIAAFTPLRPFMCTEILELALSIRDCGAGTLAMETMMDLYNFYNATHPLDAGETRPQPITNPAQLRPITALTATGTTINLYTADLKGLLSALVMHGPNGRSYYVYQLPVSNDQINLAGLDDKGFGFILADPASVGAYYMGTYGKAIEDSGSVTDWKVTTNEYGYKVSWAPLVLKAAPYATRSALLSIIRADDPMYQDTTLALLGANIILDESEITMERLEDDALFLTLQKAAGVLQATPAYAPAAKPPTPVSPPMAKKKAALLNRLRAAGVAPVKLNMEPDE</sequence>
<name>A0A835XGC1_9CHLO</name>
<comment type="caution">
    <text evidence="1">The sequence shown here is derived from an EMBL/GenBank/DDBJ whole genome shotgun (WGS) entry which is preliminary data.</text>
</comment>
<dbReference type="EMBL" id="JAEHOE010000157">
    <property type="protein sequence ID" value="KAG2484097.1"/>
    <property type="molecule type" value="Genomic_DNA"/>
</dbReference>
<evidence type="ECO:0000313" key="2">
    <source>
        <dbReference type="Proteomes" id="UP000612055"/>
    </source>
</evidence>
<reference evidence="1" key="1">
    <citation type="journal article" date="2020" name="bioRxiv">
        <title>Comparative genomics of Chlamydomonas.</title>
        <authorList>
            <person name="Craig R.J."/>
            <person name="Hasan A.R."/>
            <person name="Ness R.W."/>
            <person name="Keightley P.D."/>
        </authorList>
    </citation>
    <scope>NUCLEOTIDE SEQUENCE</scope>
    <source>
        <strain evidence="1">CCAP 11/70</strain>
    </source>
</reference>
<dbReference type="Proteomes" id="UP000612055">
    <property type="component" value="Unassembled WGS sequence"/>
</dbReference>
<keyword evidence="2" id="KW-1185">Reference proteome</keyword>
<gene>
    <name evidence="1" type="ORF">HYH03_017049</name>
</gene>
<dbReference type="AlphaFoldDB" id="A0A835XGC1"/>